<feature type="active site" evidence="10">
    <location>
        <position position="142"/>
    </location>
</feature>
<comment type="pathway">
    <text evidence="10">Isoprenoid biosynthesis; isopentenyl diphosphate biosynthesis via DXP pathway; isopentenyl diphosphate from 1-deoxy-D-xylulose 5-phosphate: step 3/6.</text>
</comment>
<comment type="caution">
    <text evidence="13">The sequence shown here is derived from an EMBL/GenBank/DDBJ whole genome shotgun (WGS) entry which is preliminary data.</text>
</comment>
<keyword evidence="6 10" id="KW-0418">Kinase</keyword>
<keyword evidence="14" id="KW-1185">Reference proteome</keyword>
<dbReference type="PIRSF" id="PIRSF010376">
    <property type="entry name" value="IspE"/>
    <property type="match status" value="1"/>
</dbReference>
<proteinExistence type="inferred from homology"/>
<comment type="function">
    <text evidence="10">Catalyzes the phosphorylation of the position 2 hydroxy group of 4-diphosphocytidyl-2C-methyl-D-erythritol.</text>
</comment>
<sequence>MKAQTTNTALTLPSPAKLNLFLHINGRRTDGYHELQTVFQFVDYGDTLRFHLRSDGELTLSPSLPGVADADNLIIKAAKKLQQATECTLGADIKLEKRLPMGGGIGGGSSNAATTLHGLNQLWQLGLSEAQLADIGLSLGADVPVFVRGKAAYAEGVGEKLRPVTLPEPWYVVLRPDCHVSTAEVFCDPALPRNTKKLEKLPEDLWQLNNDCQKLVCDKHPVVEKALQWLLEYAPARMTGTGSCVFAQFDSQIQANACLAAAADTYQGFVAQGINSSPLLKYLNT</sequence>
<dbReference type="NCBIfam" id="NF011202">
    <property type="entry name" value="PRK14608.1"/>
    <property type="match status" value="1"/>
</dbReference>
<organism evidence="13 14">
    <name type="scientific">Corallincola holothuriorum</name>
    <dbReference type="NCBI Taxonomy" id="2282215"/>
    <lineage>
        <taxon>Bacteria</taxon>
        <taxon>Pseudomonadati</taxon>
        <taxon>Pseudomonadota</taxon>
        <taxon>Gammaproteobacteria</taxon>
        <taxon>Alteromonadales</taxon>
        <taxon>Psychromonadaceae</taxon>
        <taxon>Corallincola</taxon>
    </lineage>
</organism>
<dbReference type="Pfam" id="PF00288">
    <property type="entry name" value="GHMP_kinases_N"/>
    <property type="match status" value="1"/>
</dbReference>
<evidence type="ECO:0000256" key="3">
    <source>
        <dbReference type="ARBA" id="ARBA00017473"/>
    </source>
</evidence>
<evidence type="ECO:0000256" key="4">
    <source>
        <dbReference type="ARBA" id="ARBA00022679"/>
    </source>
</evidence>
<feature type="binding site" evidence="10">
    <location>
        <begin position="100"/>
        <end position="110"/>
    </location>
    <ligand>
        <name>ATP</name>
        <dbReference type="ChEBI" id="CHEBI:30616"/>
    </ligand>
</feature>
<dbReference type="PANTHER" id="PTHR43527">
    <property type="entry name" value="4-DIPHOSPHOCYTIDYL-2-C-METHYL-D-ERYTHRITOL KINASE, CHLOROPLASTIC"/>
    <property type="match status" value="1"/>
</dbReference>
<evidence type="ECO:0000256" key="2">
    <source>
        <dbReference type="ARBA" id="ARBA00012052"/>
    </source>
</evidence>
<protein>
    <recommendedName>
        <fullName evidence="3 10">4-diphosphocytidyl-2-C-methyl-D-erythritol kinase</fullName>
        <shortName evidence="10">CMK</shortName>
        <ecNumber evidence="2 10">2.7.1.148</ecNumber>
    </recommendedName>
    <alternativeName>
        <fullName evidence="9 10">4-(cytidine-5'-diphospho)-2-C-methyl-D-erythritol kinase</fullName>
    </alternativeName>
</protein>
<dbReference type="Gene3D" id="3.30.230.10">
    <property type="match status" value="1"/>
</dbReference>
<evidence type="ECO:0000256" key="6">
    <source>
        <dbReference type="ARBA" id="ARBA00022777"/>
    </source>
</evidence>
<dbReference type="FunFam" id="3.30.230.10:FF:000022">
    <property type="entry name" value="4-diphosphocytidyl-2-C-methyl-D-erythritol kinase"/>
    <property type="match status" value="1"/>
</dbReference>
<evidence type="ECO:0000256" key="7">
    <source>
        <dbReference type="ARBA" id="ARBA00022840"/>
    </source>
</evidence>
<evidence type="ECO:0000256" key="9">
    <source>
        <dbReference type="ARBA" id="ARBA00032554"/>
    </source>
</evidence>
<dbReference type="SUPFAM" id="SSF55060">
    <property type="entry name" value="GHMP Kinase, C-terminal domain"/>
    <property type="match status" value="1"/>
</dbReference>
<gene>
    <name evidence="10" type="primary">ispE</name>
    <name evidence="13" type="ORF">DU002_13720</name>
</gene>
<dbReference type="InterPro" id="IPR036554">
    <property type="entry name" value="GHMP_kinase_C_sf"/>
</dbReference>
<comment type="similarity">
    <text evidence="1 10">Belongs to the GHMP kinase family. IspE subfamily.</text>
</comment>
<dbReference type="AlphaFoldDB" id="A0A368NGJ7"/>
<dbReference type="PANTHER" id="PTHR43527:SF2">
    <property type="entry name" value="4-DIPHOSPHOCYTIDYL-2-C-METHYL-D-ERYTHRITOL KINASE, CHLOROPLASTIC"/>
    <property type="match status" value="1"/>
</dbReference>
<dbReference type="RefSeq" id="WP_114338959.1">
    <property type="nucleotide sequence ID" value="NZ_QPID01000008.1"/>
</dbReference>
<evidence type="ECO:0000256" key="5">
    <source>
        <dbReference type="ARBA" id="ARBA00022741"/>
    </source>
</evidence>
<accession>A0A368NGJ7</accession>
<dbReference type="Gene3D" id="3.30.70.890">
    <property type="entry name" value="GHMP kinase, C-terminal domain"/>
    <property type="match status" value="1"/>
</dbReference>
<evidence type="ECO:0000256" key="1">
    <source>
        <dbReference type="ARBA" id="ARBA00009684"/>
    </source>
</evidence>
<dbReference type="UniPathway" id="UPA00056">
    <property type="reaction ID" value="UER00094"/>
</dbReference>
<feature type="active site" evidence="10">
    <location>
        <position position="17"/>
    </location>
</feature>
<feature type="domain" description="GHMP kinase C-terminal" evidence="12">
    <location>
        <begin position="209"/>
        <end position="266"/>
    </location>
</feature>
<evidence type="ECO:0000259" key="11">
    <source>
        <dbReference type="Pfam" id="PF00288"/>
    </source>
</evidence>
<dbReference type="EC" id="2.7.1.148" evidence="2 10"/>
<feature type="domain" description="GHMP kinase N-terminal" evidence="11">
    <location>
        <begin position="72"/>
        <end position="149"/>
    </location>
</feature>
<dbReference type="NCBIfam" id="TIGR00154">
    <property type="entry name" value="ispE"/>
    <property type="match status" value="1"/>
</dbReference>
<dbReference type="GO" id="GO:0016114">
    <property type="term" value="P:terpenoid biosynthetic process"/>
    <property type="evidence" value="ECO:0007669"/>
    <property type="project" value="UniProtKB-UniRule"/>
</dbReference>
<keyword evidence="7 10" id="KW-0067">ATP-binding</keyword>
<dbReference type="InterPro" id="IPR013750">
    <property type="entry name" value="GHMP_kinase_C_dom"/>
</dbReference>
<evidence type="ECO:0000313" key="13">
    <source>
        <dbReference type="EMBL" id="RCU48835.1"/>
    </source>
</evidence>
<name>A0A368NGJ7_9GAMM</name>
<comment type="catalytic activity">
    <reaction evidence="10">
        <text>4-CDP-2-C-methyl-D-erythritol + ATP = 4-CDP-2-C-methyl-D-erythritol 2-phosphate + ADP + H(+)</text>
        <dbReference type="Rhea" id="RHEA:18437"/>
        <dbReference type="ChEBI" id="CHEBI:15378"/>
        <dbReference type="ChEBI" id="CHEBI:30616"/>
        <dbReference type="ChEBI" id="CHEBI:57823"/>
        <dbReference type="ChEBI" id="CHEBI:57919"/>
        <dbReference type="ChEBI" id="CHEBI:456216"/>
        <dbReference type="EC" id="2.7.1.148"/>
    </reaction>
</comment>
<dbReference type="GO" id="GO:0019288">
    <property type="term" value="P:isopentenyl diphosphate biosynthetic process, methylerythritol 4-phosphate pathway"/>
    <property type="evidence" value="ECO:0007669"/>
    <property type="project" value="UniProtKB-UniRule"/>
</dbReference>
<evidence type="ECO:0000256" key="10">
    <source>
        <dbReference type="HAMAP-Rule" id="MF_00061"/>
    </source>
</evidence>
<dbReference type="HAMAP" id="MF_00061">
    <property type="entry name" value="IspE"/>
    <property type="match status" value="1"/>
</dbReference>
<dbReference type="EMBL" id="QPID01000008">
    <property type="protein sequence ID" value="RCU48835.1"/>
    <property type="molecule type" value="Genomic_DNA"/>
</dbReference>
<evidence type="ECO:0000313" key="14">
    <source>
        <dbReference type="Proteomes" id="UP000252558"/>
    </source>
</evidence>
<dbReference type="Pfam" id="PF08544">
    <property type="entry name" value="GHMP_kinases_C"/>
    <property type="match status" value="1"/>
</dbReference>
<keyword evidence="5 10" id="KW-0547">Nucleotide-binding</keyword>
<keyword evidence="8 10" id="KW-0414">Isoprene biosynthesis</keyword>
<dbReference type="GO" id="GO:0050515">
    <property type="term" value="F:4-(cytidine 5'-diphospho)-2-C-methyl-D-erythritol kinase activity"/>
    <property type="evidence" value="ECO:0007669"/>
    <property type="project" value="UniProtKB-UniRule"/>
</dbReference>
<keyword evidence="4 10" id="KW-0808">Transferase</keyword>
<evidence type="ECO:0000256" key="8">
    <source>
        <dbReference type="ARBA" id="ARBA00023229"/>
    </source>
</evidence>
<dbReference type="InterPro" id="IPR020568">
    <property type="entry name" value="Ribosomal_Su5_D2-typ_SF"/>
</dbReference>
<dbReference type="OrthoDB" id="9809438at2"/>
<dbReference type="InterPro" id="IPR004424">
    <property type="entry name" value="IspE"/>
</dbReference>
<dbReference type="Proteomes" id="UP000252558">
    <property type="component" value="Unassembled WGS sequence"/>
</dbReference>
<dbReference type="GO" id="GO:0005524">
    <property type="term" value="F:ATP binding"/>
    <property type="evidence" value="ECO:0007669"/>
    <property type="project" value="UniProtKB-UniRule"/>
</dbReference>
<reference evidence="13 14" key="1">
    <citation type="submission" date="2018-07" db="EMBL/GenBank/DDBJ databases">
        <title>Corallincola holothuriorum sp. nov., a new facultative anaerobe isolated from sea cucumber Apostichopus japonicus.</title>
        <authorList>
            <person name="Xia H."/>
        </authorList>
    </citation>
    <scope>NUCLEOTIDE SEQUENCE [LARGE SCALE GENOMIC DNA]</scope>
    <source>
        <strain evidence="13 14">C4</strain>
    </source>
</reference>
<evidence type="ECO:0000259" key="12">
    <source>
        <dbReference type="Pfam" id="PF08544"/>
    </source>
</evidence>
<dbReference type="SUPFAM" id="SSF54211">
    <property type="entry name" value="Ribosomal protein S5 domain 2-like"/>
    <property type="match status" value="1"/>
</dbReference>
<dbReference type="InterPro" id="IPR006204">
    <property type="entry name" value="GHMP_kinase_N_dom"/>
</dbReference>
<dbReference type="InterPro" id="IPR014721">
    <property type="entry name" value="Ribsml_uS5_D2-typ_fold_subgr"/>
</dbReference>